<keyword evidence="3" id="KW-0285">Flavoprotein</keyword>
<evidence type="ECO:0000259" key="5">
    <source>
        <dbReference type="Pfam" id="PF01494"/>
    </source>
</evidence>
<dbReference type="SUPFAM" id="SSF51905">
    <property type="entry name" value="FAD/NAD(P)-binding domain"/>
    <property type="match status" value="1"/>
</dbReference>
<dbReference type="PANTHER" id="PTHR43004:SF19">
    <property type="entry name" value="BINDING MONOOXYGENASE, PUTATIVE (JCVI)-RELATED"/>
    <property type="match status" value="1"/>
</dbReference>
<proteinExistence type="inferred from homology"/>
<dbReference type="NCBIfam" id="NF004832">
    <property type="entry name" value="PRK06184.1"/>
    <property type="match status" value="1"/>
</dbReference>
<dbReference type="InterPro" id="IPR050641">
    <property type="entry name" value="RIFMO-like"/>
</dbReference>
<evidence type="ECO:0000256" key="4">
    <source>
        <dbReference type="ARBA" id="ARBA00022827"/>
    </source>
</evidence>
<evidence type="ECO:0000256" key="2">
    <source>
        <dbReference type="ARBA" id="ARBA00007801"/>
    </source>
</evidence>
<evidence type="ECO:0000256" key="1">
    <source>
        <dbReference type="ARBA" id="ARBA00001974"/>
    </source>
</evidence>
<dbReference type="EMBL" id="CP071090">
    <property type="protein sequence ID" value="QSQ26353.1"/>
    <property type="molecule type" value="Genomic_DNA"/>
</dbReference>
<dbReference type="InterPro" id="IPR002938">
    <property type="entry name" value="FAD-bd"/>
</dbReference>
<dbReference type="PROSITE" id="PS51257">
    <property type="entry name" value="PROKAR_LIPOPROTEIN"/>
    <property type="match status" value="1"/>
</dbReference>
<dbReference type="Gene3D" id="3.50.50.60">
    <property type="entry name" value="FAD/NAD(P)-binding domain"/>
    <property type="match status" value="1"/>
</dbReference>
<accession>A0ABX7P7B4</accession>
<dbReference type="PRINTS" id="PR00420">
    <property type="entry name" value="RNGMNOXGNASE"/>
</dbReference>
<keyword evidence="7" id="KW-1185">Reference proteome</keyword>
<dbReference type="Proteomes" id="UP000662747">
    <property type="component" value="Chromosome"/>
</dbReference>
<name>A0ABX7P7B4_9BACT</name>
<dbReference type="Gene3D" id="3.40.30.120">
    <property type="match status" value="1"/>
</dbReference>
<evidence type="ECO:0000313" key="7">
    <source>
        <dbReference type="Proteomes" id="UP000662747"/>
    </source>
</evidence>
<protein>
    <submittedName>
        <fullName evidence="6">FAD-dependent oxidoreductase</fullName>
    </submittedName>
</protein>
<reference evidence="6 7" key="1">
    <citation type="submission" date="2021-02" db="EMBL/GenBank/DDBJ databases">
        <title>De Novo genome assembly of isolated myxobacteria.</title>
        <authorList>
            <person name="Stevens D.C."/>
        </authorList>
    </citation>
    <scope>NUCLEOTIDE SEQUENCE [LARGE SCALE GENOMIC DNA]</scope>
    <source>
        <strain evidence="7">SCPEA02</strain>
    </source>
</reference>
<evidence type="ECO:0000313" key="6">
    <source>
        <dbReference type="EMBL" id="QSQ26353.1"/>
    </source>
</evidence>
<dbReference type="InterPro" id="IPR036249">
    <property type="entry name" value="Thioredoxin-like_sf"/>
</dbReference>
<keyword evidence="4" id="KW-0274">FAD</keyword>
<dbReference type="Pfam" id="PF01494">
    <property type="entry name" value="FAD_binding_3"/>
    <property type="match status" value="1"/>
</dbReference>
<sequence length="526" mass="57836">MSQSRNLQVLIAGAGPTGLTLACELARRRVAFRLVEAQPRHFAGSRGKGLQPRTLEIFDDLGLIDPILASGTKYPRLRVWWRGVPLMRWSMFDQREPTPDVPYPNTWLVPQWRTGELLRERLAAYGGSVELATALTGFEQDADGVTVTLSRDGVTEQARASYLVGADGGHSFVRKALGVGFAGETYEEERMVVGDVRVDGLDREHWHVWPMTKGGAIALCPLPGTEHFQLFAKLPTGKTPPELSERGIQQFFTESARPRQAVRIHSPSWLSLYRPNVRMVDRYRVGRVFLAGDAAHVHPPTGGQGLNTGIQDAYNLGWKLGQVLAGAPEALLDTYEEERLPIAAHVLGLSTRLYRQSLKPQRRGADTQQLGISYRGSSLSREEQRHLGKLRAGDRAPDACCLDASGNAIRLFDAFRGPHFTLLAFGEAHADTVAQVNERHAPMVRALRVVRPGEACHGQDLVDAEGHACAAYDVRGDALVLVRPDGHVGLFASPGTPEQVEDYLRPLRGPQLPRHLLDGSAVRISP</sequence>
<gene>
    <name evidence="6" type="ORF">JY651_16070</name>
</gene>
<evidence type="ECO:0000256" key="3">
    <source>
        <dbReference type="ARBA" id="ARBA00022630"/>
    </source>
</evidence>
<comment type="cofactor">
    <cofactor evidence="1">
        <name>FAD</name>
        <dbReference type="ChEBI" id="CHEBI:57692"/>
    </cofactor>
</comment>
<dbReference type="SUPFAM" id="SSF52833">
    <property type="entry name" value="Thioredoxin-like"/>
    <property type="match status" value="1"/>
</dbReference>
<dbReference type="RefSeq" id="WP_206727901.1">
    <property type="nucleotide sequence ID" value="NZ_CP071090.1"/>
</dbReference>
<organism evidence="6 7">
    <name type="scientific">Pyxidicoccus parkwayensis</name>
    <dbReference type="NCBI Taxonomy" id="2813578"/>
    <lineage>
        <taxon>Bacteria</taxon>
        <taxon>Pseudomonadati</taxon>
        <taxon>Myxococcota</taxon>
        <taxon>Myxococcia</taxon>
        <taxon>Myxococcales</taxon>
        <taxon>Cystobacterineae</taxon>
        <taxon>Myxococcaceae</taxon>
        <taxon>Pyxidicoccus</taxon>
    </lineage>
</organism>
<dbReference type="Pfam" id="PF21274">
    <property type="entry name" value="Rng_hyd_C"/>
    <property type="match status" value="1"/>
</dbReference>
<dbReference type="PANTHER" id="PTHR43004">
    <property type="entry name" value="TRK SYSTEM POTASSIUM UPTAKE PROTEIN"/>
    <property type="match status" value="1"/>
</dbReference>
<comment type="similarity">
    <text evidence="2">Belongs to the PheA/TfdB FAD monooxygenase family.</text>
</comment>
<feature type="domain" description="FAD-binding" evidence="5">
    <location>
        <begin position="7"/>
        <end position="347"/>
    </location>
</feature>
<dbReference type="Gene3D" id="3.30.70.2450">
    <property type="match status" value="1"/>
</dbReference>
<dbReference type="InterPro" id="IPR036188">
    <property type="entry name" value="FAD/NAD-bd_sf"/>
</dbReference>